<evidence type="ECO:0000313" key="5">
    <source>
        <dbReference type="EMBL" id="KAF0758760.1"/>
    </source>
</evidence>
<dbReference type="InterPro" id="IPR036047">
    <property type="entry name" value="F-box-like_dom_sf"/>
</dbReference>
<dbReference type="Gene3D" id="1.20.1280.50">
    <property type="match status" value="2"/>
</dbReference>
<sequence>MRFMYCTKDQFENQLSIDALPDEILLNIFRMLSAKEFVVYMPLVCEKWSQIIASDSCTLQRIGMYHENLTGTVEFFYFRDERKRSEMFHWPIDDFVQLLLQASKENLKSWPVVYEDVSYACTQYAEIYKHIATLVISSSLSVYATQGFTYVDRLTMLVFHGVRFREQDQYTLAELGTVYANVLDVIYVKCSVDSRFDLKFLHSGFRCLRRFRADHYSLNIHFLEYMLHTHRQTLETVELRDCKVTGDQWINILSQRLRGRTINRLTMRSPYFTAKGVKQFMTTADLVLPDDKSNVIIDNIQIDQLSIDALPDEILLNIFRMLSANEFVVCIPLVCEKWCRIIESDSCTLQRIGMRNVCTVNDFFYFEDERDMFHWPRLRFEQLIQMFALMYYSFILRGKRKTAEFYGDVFYTWNQYPEICKHITTLMISTDIRMFATHRLMYIDRLTKLGFFNVSFYKKDQHTLAEMGNVRDAIYVQCCVESGFNPKFLHSGFSRLRRFRADLKSLDINFLEDLLHTHRQTLESVDLRDCTVFDDHDWIDILSQKLRGRTVNRLTIRSPNFTDKLVKQFIATVESVLPDDKSNVIIDIQI</sequence>
<proteinExistence type="inferred from homology"/>
<evidence type="ECO:0000256" key="2">
    <source>
        <dbReference type="ARBA" id="ARBA00010611"/>
    </source>
</evidence>
<comment type="similarity">
    <text evidence="2">Belongs to the FBXO31 family.</text>
</comment>
<evidence type="ECO:0000256" key="3">
    <source>
        <dbReference type="ARBA" id="ARBA00022786"/>
    </source>
</evidence>
<dbReference type="PROSITE" id="PS50181">
    <property type="entry name" value="FBOX"/>
    <property type="match status" value="2"/>
</dbReference>
<dbReference type="PANTHER" id="PTHR10706">
    <property type="entry name" value="F-BOX FAMILY PROTEIN"/>
    <property type="match status" value="1"/>
</dbReference>
<dbReference type="AlphaFoldDB" id="A0A6G0YMZ0"/>
<gene>
    <name evidence="5" type="ORF">FWK35_00024300</name>
</gene>
<accession>A0A6G0YMZ0</accession>
<dbReference type="PANTHER" id="PTHR10706:SF130">
    <property type="entry name" value="F-BOX ONLY PROTEIN 31"/>
    <property type="match status" value="1"/>
</dbReference>
<feature type="domain" description="F-box" evidence="4">
    <location>
        <begin position="304"/>
        <end position="352"/>
    </location>
</feature>
<dbReference type="OrthoDB" id="10257471at2759"/>
<protein>
    <submittedName>
        <fullName evidence="5">F-box domain-containing protein</fullName>
    </submittedName>
</protein>
<evidence type="ECO:0000259" key="4">
    <source>
        <dbReference type="PROSITE" id="PS50181"/>
    </source>
</evidence>
<keyword evidence="3" id="KW-0833">Ubl conjugation pathway</keyword>
<organism evidence="5 6">
    <name type="scientific">Aphis craccivora</name>
    <name type="common">Cowpea aphid</name>
    <dbReference type="NCBI Taxonomy" id="307492"/>
    <lineage>
        <taxon>Eukaryota</taxon>
        <taxon>Metazoa</taxon>
        <taxon>Ecdysozoa</taxon>
        <taxon>Arthropoda</taxon>
        <taxon>Hexapoda</taxon>
        <taxon>Insecta</taxon>
        <taxon>Pterygota</taxon>
        <taxon>Neoptera</taxon>
        <taxon>Paraneoptera</taxon>
        <taxon>Hemiptera</taxon>
        <taxon>Sternorrhyncha</taxon>
        <taxon>Aphidomorpha</taxon>
        <taxon>Aphidoidea</taxon>
        <taxon>Aphididae</taxon>
        <taxon>Aphidini</taxon>
        <taxon>Aphis</taxon>
        <taxon>Aphis</taxon>
    </lineage>
</organism>
<dbReference type="SUPFAM" id="SSF52047">
    <property type="entry name" value="RNI-like"/>
    <property type="match status" value="1"/>
</dbReference>
<feature type="domain" description="F-box" evidence="4">
    <location>
        <begin position="14"/>
        <end position="62"/>
    </location>
</feature>
<dbReference type="Pfam" id="PF12937">
    <property type="entry name" value="F-box-like"/>
    <property type="match status" value="2"/>
</dbReference>
<comment type="pathway">
    <text evidence="1">Protein modification; protein ubiquitination.</text>
</comment>
<evidence type="ECO:0000256" key="1">
    <source>
        <dbReference type="ARBA" id="ARBA00004906"/>
    </source>
</evidence>
<comment type="caution">
    <text evidence="5">The sequence shown here is derived from an EMBL/GenBank/DDBJ whole genome shotgun (WGS) entry which is preliminary data.</text>
</comment>
<dbReference type="InterPro" id="IPR045048">
    <property type="entry name" value="FBXO31/39"/>
</dbReference>
<reference evidence="5 6" key="1">
    <citation type="submission" date="2019-08" db="EMBL/GenBank/DDBJ databases">
        <title>Whole genome of Aphis craccivora.</title>
        <authorList>
            <person name="Voronova N.V."/>
            <person name="Shulinski R.S."/>
            <person name="Bandarenka Y.V."/>
            <person name="Zhorov D.G."/>
            <person name="Warner D."/>
        </authorList>
    </citation>
    <scope>NUCLEOTIDE SEQUENCE [LARGE SCALE GENOMIC DNA]</scope>
    <source>
        <strain evidence="5">180601</strain>
        <tissue evidence="5">Whole Body</tissue>
    </source>
</reference>
<name>A0A6G0YMZ0_APHCR</name>
<dbReference type="EMBL" id="VUJU01003210">
    <property type="protein sequence ID" value="KAF0758760.1"/>
    <property type="molecule type" value="Genomic_DNA"/>
</dbReference>
<evidence type="ECO:0000313" key="6">
    <source>
        <dbReference type="Proteomes" id="UP000478052"/>
    </source>
</evidence>
<feature type="non-terminal residue" evidence="5">
    <location>
        <position position="590"/>
    </location>
</feature>
<dbReference type="GO" id="GO:0019005">
    <property type="term" value="C:SCF ubiquitin ligase complex"/>
    <property type="evidence" value="ECO:0007669"/>
    <property type="project" value="TreeGrafter"/>
</dbReference>
<dbReference type="GO" id="GO:0031146">
    <property type="term" value="P:SCF-dependent proteasomal ubiquitin-dependent protein catabolic process"/>
    <property type="evidence" value="ECO:0007669"/>
    <property type="project" value="TreeGrafter"/>
</dbReference>
<dbReference type="SMART" id="SM00256">
    <property type="entry name" value="FBOX"/>
    <property type="match status" value="2"/>
</dbReference>
<dbReference type="SUPFAM" id="SSF81383">
    <property type="entry name" value="F-box domain"/>
    <property type="match status" value="2"/>
</dbReference>
<keyword evidence="6" id="KW-1185">Reference proteome</keyword>
<dbReference type="Proteomes" id="UP000478052">
    <property type="component" value="Unassembled WGS sequence"/>
</dbReference>
<dbReference type="InterPro" id="IPR001810">
    <property type="entry name" value="F-box_dom"/>
</dbReference>